<keyword evidence="5 7" id="KW-1133">Transmembrane helix</keyword>
<evidence type="ECO:0000256" key="6">
    <source>
        <dbReference type="ARBA" id="ARBA00023136"/>
    </source>
</evidence>
<proteinExistence type="predicted"/>
<comment type="subcellular location">
    <subcellularLocation>
        <location evidence="1">Membrane</location>
        <topology evidence="1">Multi-pass membrane protein</topology>
    </subcellularLocation>
</comment>
<evidence type="ECO:0000256" key="1">
    <source>
        <dbReference type="ARBA" id="ARBA00004141"/>
    </source>
</evidence>
<dbReference type="InterPro" id="IPR001173">
    <property type="entry name" value="Glyco_trans_2-like"/>
</dbReference>
<dbReference type="GO" id="GO:0016020">
    <property type="term" value="C:membrane"/>
    <property type="evidence" value="ECO:0007669"/>
    <property type="project" value="UniProtKB-SubCell"/>
</dbReference>
<dbReference type="SUPFAM" id="SSF53448">
    <property type="entry name" value="Nucleotide-diphospho-sugar transferases"/>
    <property type="match status" value="1"/>
</dbReference>
<name>A0A6G1HL69_9PEZI</name>
<dbReference type="PANTHER" id="PTHR43867">
    <property type="entry name" value="CELLULOSE SYNTHASE CATALYTIC SUBUNIT A [UDP-FORMING]"/>
    <property type="match status" value="1"/>
</dbReference>
<keyword evidence="3 9" id="KW-0808">Transferase</keyword>
<evidence type="ECO:0000313" key="10">
    <source>
        <dbReference type="Proteomes" id="UP000799640"/>
    </source>
</evidence>
<evidence type="ECO:0000256" key="5">
    <source>
        <dbReference type="ARBA" id="ARBA00022989"/>
    </source>
</evidence>
<feature type="domain" description="Glycosyltransferase 2-like" evidence="8">
    <location>
        <begin position="187"/>
        <end position="361"/>
    </location>
</feature>
<feature type="transmembrane region" description="Helical" evidence="7">
    <location>
        <begin position="447"/>
        <end position="471"/>
    </location>
</feature>
<feature type="transmembrane region" description="Helical" evidence="7">
    <location>
        <begin position="483"/>
        <end position="507"/>
    </location>
</feature>
<dbReference type="AlphaFoldDB" id="A0A6G1HL69"/>
<keyword evidence="6 7" id="KW-0472">Membrane</keyword>
<dbReference type="Proteomes" id="UP000799640">
    <property type="component" value="Unassembled WGS sequence"/>
</dbReference>
<dbReference type="EMBL" id="ML996706">
    <property type="protein sequence ID" value="KAF2396651.1"/>
    <property type="molecule type" value="Genomic_DNA"/>
</dbReference>
<evidence type="ECO:0000256" key="4">
    <source>
        <dbReference type="ARBA" id="ARBA00022692"/>
    </source>
</evidence>
<dbReference type="PANTHER" id="PTHR43867:SF2">
    <property type="entry name" value="CELLULOSE SYNTHASE CATALYTIC SUBUNIT A [UDP-FORMING]"/>
    <property type="match status" value="1"/>
</dbReference>
<organism evidence="9 10">
    <name type="scientific">Trichodelitschia bisporula</name>
    <dbReference type="NCBI Taxonomy" id="703511"/>
    <lineage>
        <taxon>Eukaryota</taxon>
        <taxon>Fungi</taxon>
        <taxon>Dikarya</taxon>
        <taxon>Ascomycota</taxon>
        <taxon>Pezizomycotina</taxon>
        <taxon>Dothideomycetes</taxon>
        <taxon>Dothideomycetes incertae sedis</taxon>
        <taxon>Phaeotrichales</taxon>
        <taxon>Phaeotrichaceae</taxon>
        <taxon>Trichodelitschia</taxon>
    </lineage>
</organism>
<dbReference type="InterPro" id="IPR029044">
    <property type="entry name" value="Nucleotide-diphossugar_trans"/>
</dbReference>
<dbReference type="OrthoDB" id="72851at2759"/>
<evidence type="ECO:0000256" key="3">
    <source>
        <dbReference type="ARBA" id="ARBA00022679"/>
    </source>
</evidence>
<keyword evidence="10" id="KW-1185">Reference proteome</keyword>
<evidence type="ECO:0000313" key="9">
    <source>
        <dbReference type="EMBL" id="KAF2396651.1"/>
    </source>
</evidence>
<keyword evidence="2" id="KW-0328">Glycosyltransferase</keyword>
<sequence>MGTTCAFLTMQDQSYVSDSARFPAPTSFASTLLLQLHHHICLLHGLSLCSICPCAPNNRSFVEMPDQEMDTFERRKLSAGAMDNDSTLAALRADLTPAPVPKHVWQFIRYTALLQLIVSTLYIVVRICTTGLTASGANGYSDFIPLFVEIFNIVPDWIALFIRSLAKAPDIKQVKPLDFVNAPTVDVFIPCCGEDFEVVIDTIKAACALHYPRHAFRVVVLDDAGSGDIAHAVDELQKAGKNVFYSARVKGQVKDFKAGNLNCGAKFVATLPGGAGEFIAGLDADMIPEPEWLAFVVRHLFSDTELGLVNARQNFYDVPEGDPLRQDLSEVYCFVEKVNYATGTANCTGSGWVVRRKAFEDVNGFPTDTLSEDNCFSSLLRGAGWKIAYADGKELQWGSVPRSLSAHVKQRTRWAIGSLQTAMKLRFRLFPCKDIEKMEMGPRIVEALMSALAVTLQLRIIVFIGMPFVIFTGMPFVSATNMLQVRMVFGLMAFSKLAGVAHQWALLQIAGGLRPLTGDSNSNAWMDPYFALSLAQSCLPARLKGDSGEFVASGRLHSEVGERSRYHRASLHQRLVAFVEHDQIWMHAAVILFCTVGAVNTAMRAFAPEGLTGYSPAIALPKWQALLIFLISRLAWPTTSFAPYVRGCMVPWVYAICSPIVPPREELLSRDPKTGIAHPLDSAKAANRNLGEKQLPLKDIFDAILLVSCCI</sequence>
<evidence type="ECO:0000256" key="7">
    <source>
        <dbReference type="SAM" id="Phobius"/>
    </source>
</evidence>
<keyword evidence="4 7" id="KW-0812">Transmembrane</keyword>
<dbReference type="InterPro" id="IPR050321">
    <property type="entry name" value="Glycosyltr_2/OpgH_subfam"/>
</dbReference>
<gene>
    <name evidence="9" type="ORF">EJ06DRAFT_227990</name>
</gene>
<dbReference type="Pfam" id="PF00535">
    <property type="entry name" value="Glycos_transf_2"/>
    <property type="match status" value="1"/>
</dbReference>
<dbReference type="Gene3D" id="3.90.550.10">
    <property type="entry name" value="Spore Coat Polysaccharide Biosynthesis Protein SpsA, Chain A"/>
    <property type="match status" value="1"/>
</dbReference>
<reference evidence="9" key="1">
    <citation type="journal article" date="2020" name="Stud. Mycol.">
        <title>101 Dothideomycetes genomes: a test case for predicting lifestyles and emergence of pathogens.</title>
        <authorList>
            <person name="Haridas S."/>
            <person name="Albert R."/>
            <person name="Binder M."/>
            <person name="Bloem J."/>
            <person name="Labutti K."/>
            <person name="Salamov A."/>
            <person name="Andreopoulos B."/>
            <person name="Baker S."/>
            <person name="Barry K."/>
            <person name="Bills G."/>
            <person name="Bluhm B."/>
            <person name="Cannon C."/>
            <person name="Castanera R."/>
            <person name="Culley D."/>
            <person name="Daum C."/>
            <person name="Ezra D."/>
            <person name="Gonzalez J."/>
            <person name="Henrissat B."/>
            <person name="Kuo A."/>
            <person name="Liang C."/>
            <person name="Lipzen A."/>
            <person name="Lutzoni F."/>
            <person name="Magnuson J."/>
            <person name="Mondo S."/>
            <person name="Nolan M."/>
            <person name="Ohm R."/>
            <person name="Pangilinan J."/>
            <person name="Park H.-J."/>
            <person name="Ramirez L."/>
            <person name="Alfaro M."/>
            <person name="Sun H."/>
            <person name="Tritt A."/>
            <person name="Yoshinaga Y."/>
            <person name="Zwiers L.-H."/>
            <person name="Turgeon B."/>
            <person name="Goodwin S."/>
            <person name="Spatafora J."/>
            <person name="Crous P."/>
            <person name="Grigoriev I."/>
        </authorList>
    </citation>
    <scope>NUCLEOTIDE SEQUENCE</scope>
    <source>
        <strain evidence="9">CBS 262.69</strain>
    </source>
</reference>
<accession>A0A6G1HL69</accession>
<protein>
    <submittedName>
        <fullName evidence="9">Nucleotide-diphospho-sugar transferase</fullName>
    </submittedName>
</protein>
<dbReference type="GO" id="GO:0016757">
    <property type="term" value="F:glycosyltransferase activity"/>
    <property type="evidence" value="ECO:0007669"/>
    <property type="project" value="UniProtKB-KW"/>
</dbReference>
<evidence type="ECO:0000259" key="8">
    <source>
        <dbReference type="Pfam" id="PF00535"/>
    </source>
</evidence>
<evidence type="ECO:0000256" key="2">
    <source>
        <dbReference type="ARBA" id="ARBA00022676"/>
    </source>
</evidence>
<dbReference type="CDD" id="cd06421">
    <property type="entry name" value="CESA_CelA_like"/>
    <property type="match status" value="1"/>
</dbReference>